<comment type="subcellular location">
    <subcellularLocation>
        <location evidence="1">Membrane</location>
        <topology evidence="1">Multi-pass membrane protein</topology>
    </subcellularLocation>
</comment>
<feature type="transmembrane region" description="Helical" evidence="6">
    <location>
        <begin position="47"/>
        <end position="70"/>
    </location>
</feature>
<dbReference type="EMBL" id="JGZC01000005">
    <property type="protein sequence ID" value="KFI70889.1"/>
    <property type="molecule type" value="Genomic_DNA"/>
</dbReference>
<evidence type="ECO:0000256" key="2">
    <source>
        <dbReference type="ARBA" id="ARBA00022692"/>
    </source>
</evidence>
<feature type="transmembrane region" description="Helical" evidence="6">
    <location>
        <begin position="20"/>
        <end position="41"/>
    </location>
</feature>
<evidence type="ECO:0000259" key="8">
    <source>
        <dbReference type="Pfam" id="PF25137"/>
    </source>
</evidence>
<dbReference type="GO" id="GO:0004022">
    <property type="term" value="F:alcohol dehydrogenase (NAD+) activity"/>
    <property type="evidence" value="ECO:0007669"/>
    <property type="project" value="UniProtKB-EC"/>
</dbReference>
<feature type="transmembrane region" description="Helical" evidence="6">
    <location>
        <begin position="247"/>
        <end position="270"/>
    </location>
</feature>
<dbReference type="Pfam" id="PF25137">
    <property type="entry name" value="ADH_Fe_C"/>
    <property type="match status" value="1"/>
</dbReference>
<reference evidence="9 10" key="1">
    <citation type="submission" date="2014-03" db="EMBL/GenBank/DDBJ databases">
        <title>Genomics of Bifidobacteria.</title>
        <authorList>
            <person name="Ventura M."/>
            <person name="Milani C."/>
            <person name="Lugli G.A."/>
        </authorList>
    </citation>
    <scope>NUCLEOTIDE SEQUENCE [LARGE SCALE GENOMIC DNA]</scope>
    <source>
        <strain evidence="9 10">LMG 11341</strain>
    </source>
</reference>
<comment type="caution">
    <text evidence="9">The sequence shown here is derived from an EMBL/GenBank/DDBJ whole genome shotgun (WGS) entry which is preliminary data.</text>
</comment>
<dbReference type="eggNOG" id="COG0531">
    <property type="taxonomic scope" value="Bacteria"/>
</dbReference>
<feature type="transmembrane region" description="Helical" evidence="6">
    <location>
        <begin position="414"/>
        <end position="432"/>
    </location>
</feature>
<feature type="transmembrane region" description="Helical" evidence="6">
    <location>
        <begin position="139"/>
        <end position="159"/>
    </location>
</feature>
<feature type="transmembrane region" description="Helical" evidence="6">
    <location>
        <begin position="171"/>
        <end position="189"/>
    </location>
</feature>
<dbReference type="Proteomes" id="UP000029060">
    <property type="component" value="Unassembled WGS sequence"/>
</dbReference>
<dbReference type="InterPro" id="IPR039697">
    <property type="entry name" value="Alcohol_dehydrogenase_Fe"/>
</dbReference>
<feature type="domain" description="Fe-containing alcohol dehydrogenase-like C-terminal" evidence="8">
    <location>
        <begin position="699"/>
        <end position="860"/>
    </location>
</feature>
<feature type="transmembrane region" description="Helical" evidence="6">
    <location>
        <begin position="91"/>
        <end position="119"/>
    </location>
</feature>
<dbReference type="Gene3D" id="1.20.1740.10">
    <property type="entry name" value="Amino acid/polyamine transporter I"/>
    <property type="match status" value="1"/>
</dbReference>
<name>A0A087BIN9_9BIFI</name>
<dbReference type="RefSeq" id="WP_033522856.1">
    <property type="nucleotide sequence ID" value="NZ_CAMGZS010000002.1"/>
</dbReference>
<proteinExistence type="predicted"/>
<evidence type="ECO:0000313" key="9">
    <source>
        <dbReference type="EMBL" id="KFI70889.1"/>
    </source>
</evidence>
<dbReference type="Pfam" id="PF00465">
    <property type="entry name" value="Fe-ADH"/>
    <property type="match status" value="1"/>
</dbReference>
<dbReference type="PANTHER" id="PTHR11496:SF104">
    <property type="entry name" value="3-DEOXY-ALPHA-D-MANNO-OCTULOSONATE 8-OXIDASE"/>
    <property type="match status" value="1"/>
</dbReference>
<dbReference type="Pfam" id="PF13520">
    <property type="entry name" value="AA_permease_2"/>
    <property type="match status" value="1"/>
</dbReference>
<accession>A0A087BIN9</accession>
<feature type="transmembrane region" description="Helical" evidence="6">
    <location>
        <begin position="209"/>
        <end position="227"/>
    </location>
</feature>
<feature type="domain" description="Alcohol dehydrogenase iron-type/glycerol dehydrogenase GldA" evidence="7">
    <location>
        <begin position="519"/>
        <end position="687"/>
    </location>
</feature>
<dbReference type="eggNOG" id="COG1454">
    <property type="taxonomic scope" value="Bacteria"/>
</dbReference>
<dbReference type="FunFam" id="3.40.50.1970:FF:000003">
    <property type="entry name" value="Alcohol dehydrogenase, iron-containing"/>
    <property type="match status" value="1"/>
</dbReference>
<dbReference type="Gene3D" id="1.20.1090.10">
    <property type="entry name" value="Dehydroquinate synthase-like - alpha domain"/>
    <property type="match status" value="1"/>
</dbReference>
<dbReference type="InterPro" id="IPR002293">
    <property type="entry name" value="AA/rel_permease1"/>
</dbReference>
<dbReference type="STRING" id="78345.BMERY_0335"/>
<evidence type="ECO:0000256" key="1">
    <source>
        <dbReference type="ARBA" id="ARBA00004141"/>
    </source>
</evidence>
<feature type="transmembrane region" description="Helical" evidence="6">
    <location>
        <begin position="372"/>
        <end position="394"/>
    </location>
</feature>
<dbReference type="InterPro" id="IPR056798">
    <property type="entry name" value="ADH_Fe_C"/>
</dbReference>
<keyword evidence="3 6" id="KW-1133">Transmembrane helix</keyword>
<evidence type="ECO:0000256" key="4">
    <source>
        <dbReference type="ARBA" id="ARBA00023002"/>
    </source>
</evidence>
<keyword evidence="4 9" id="KW-0560">Oxidoreductase</keyword>
<dbReference type="InterPro" id="IPR001670">
    <property type="entry name" value="ADH_Fe/GldA"/>
</dbReference>
<dbReference type="AlphaFoldDB" id="A0A087BIN9"/>
<organism evidence="9 10">
    <name type="scientific">Bifidobacterium merycicum</name>
    <dbReference type="NCBI Taxonomy" id="78345"/>
    <lineage>
        <taxon>Bacteria</taxon>
        <taxon>Bacillati</taxon>
        <taxon>Actinomycetota</taxon>
        <taxon>Actinomycetes</taxon>
        <taxon>Bifidobacteriales</taxon>
        <taxon>Bifidobacteriaceae</taxon>
        <taxon>Bifidobacterium</taxon>
    </lineage>
</organism>
<dbReference type="OrthoDB" id="323926at2"/>
<dbReference type="GO" id="GO:0046872">
    <property type="term" value="F:metal ion binding"/>
    <property type="evidence" value="ECO:0007669"/>
    <property type="project" value="InterPro"/>
</dbReference>
<dbReference type="Gene3D" id="3.40.50.1970">
    <property type="match status" value="1"/>
</dbReference>
<dbReference type="GO" id="GO:0022857">
    <property type="term" value="F:transmembrane transporter activity"/>
    <property type="evidence" value="ECO:0007669"/>
    <property type="project" value="InterPro"/>
</dbReference>
<protein>
    <submittedName>
        <fullName evidence="9">Amino acid permease</fullName>
        <ecNumber evidence="9">1.1.1.1</ecNumber>
    </submittedName>
</protein>
<keyword evidence="10" id="KW-1185">Reference proteome</keyword>
<evidence type="ECO:0000256" key="6">
    <source>
        <dbReference type="SAM" id="Phobius"/>
    </source>
</evidence>
<dbReference type="CDD" id="cd08185">
    <property type="entry name" value="Fe-ADH-like"/>
    <property type="match status" value="1"/>
</dbReference>
<evidence type="ECO:0000313" key="10">
    <source>
        <dbReference type="Proteomes" id="UP000029060"/>
    </source>
</evidence>
<keyword evidence="2 6" id="KW-0812">Transmembrane</keyword>
<dbReference type="PANTHER" id="PTHR11496">
    <property type="entry name" value="ALCOHOL DEHYDROGENASE"/>
    <property type="match status" value="1"/>
</dbReference>
<feature type="transmembrane region" description="Helical" evidence="6">
    <location>
        <begin position="348"/>
        <end position="366"/>
    </location>
</feature>
<dbReference type="SUPFAM" id="SSF56796">
    <property type="entry name" value="Dehydroquinate synthase-like"/>
    <property type="match status" value="1"/>
</dbReference>
<dbReference type="GO" id="GO:0016020">
    <property type="term" value="C:membrane"/>
    <property type="evidence" value="ECO:0007669"/>
    <property type="project" value="UniProtKB-SubCell"/>
</dbReference>
<evidence type="ECO:0000256" key="3">
    <source>
        <dbReference type="ARBA" id="ARBA00022989"/>
    </source>
</evidence>
<dbReference type="EC" id="1.1.1.1" evidence="9"/>
<feature type="transmembrane region" description="Helical" evidence="6">
    <location>
        <begin position="444"/>
        <end position="465"/>
    </location>
</feature>
<feature type="transmembrane region" description="Helical" evidence="6">
    <location>
        <begin position="302"/>
        <end position="327"/>
    </location>
</feature>
<evidence type="ECO:0000256" key="5">
    <source>
        <dbReference type="ARBA" id="ARBA00023136"/>
    </source>
</evidence>
<sequence>METHTRTNSNFNKTFSSMDILMIAFGAMIGWGWVVSTGDWIGTAGVVGAMLGFILGGVMIFFIGMAYAELTPAMPECGGEHVFSMRAMGPVGSFICTWAIILGYVSVVCFEACALPTIITYVWPQFLQGYLYSVAGFDIYATWLATAIVFAVFITVINIMGAKTAAKLQNILTLAIGAAGILLIAASVVTGNPSNLEGQMFAGSGMQGMMSTIIKVAAVSPFFFIGFDVIPQAAEEINVPLKKIGKILMLSIVLGVGFYALVIFSVGYVMNGSQIAASYNGSGLVTADAMANAFHSTIMAKVLILAGMCGIITSWNSFMIGGSRAMYSMAESYMIPKFFGKLHPKTNTPYVSILVVGLLSVLAPFAGRKMLVWIVDAGNFGCILAYCMVSLSFIILHVKEPTMPRPYKVKHWKFIGAMAVLMSAIMIMLYILPGTGVTLAPQEWAMVAGWTLLGVVFFIFSKLVYKEKFGYYAQLTVGETAGNETEEDTSIPARAATNLMAVEASAPDEWNHGFDYFLPVNLVFGQGKVEQVGKIATVHGSTAMIVTGGNSVKRTGTYDKVRTLLENEGMDTVLFDKVTPNPLTTTVEEGAKLAVERHADVIIGLGGGSVMDAAKGIAFMAMNDGDVTEYIYGEKTSDKALPLILVPTTFGTGSESNGFAVMTNPDNGDKKSLRSPALVATASIVDPDLMRSMPSGVIAANGCDMLCHCIEAFTANNAQPFTDALALYAIPLIANNIVSLYRGEGTDEQWSKVCLAGTIGGMVINTAGITLGHAMEHPVSGLKDVTHGKGLAAIEPKAIEATCKYNRFKFGRVARILGGFTAEDCAPRMRTLLKDLDLDVTLTDLGIEKKDIPWLAGNARKVSPGNLVNTPGSELVTTEESLERLYESML</sequence>
<keyword evidence="5 6" id="KW-0472">Membrane</keyword>
<evidence type="ECO:0000259" key="7">
    <source>
        <dbReference type="Pfam" id="PF00465"/>
    </source>
</evidence>
<gene>
    <name evidence="9" type="ORF">BMERY_0335</name>
</gene>